<keyword evidence="7" id="KW-0224">Dipeptidase</keyword>
<evidence type="ECO:0000256" key="7">
    <source>
        <dbReference type="ARBA" id="ARBA00022997"/>
    </source>
</evidence>
<keyword evidence="5" id="KW-0378">Hydrolase</keyword>
<dbReference type="Pfam" id="PF01546">
    <property type="entry name" value="Peptidase_M20"/>
    <property type="match status" value="1"/>
</dbReference>
<evidence type="ECO:0000256" key="5">
    <source>
        <dbReference type="ARBA" id="ARBA00022801"/>
    </source>
</evidence>
<dbReference type="SUPFAM" id="SSF53187">
    <property type="entry name" value="Zn-dependent exopeptidases"/>
    <property type="match status" value="1"/>
</dbReference>
<dbReference type="GO" id="GO:0008270">
    <property type="term" value="F:zinc ion binding"/>
    <property type="evidence" value="ECO:0007669"/>
    <property type="project" value="InterPro"/>
</dbReference>
<evidence type="ECO:0000256" key="8">
    <source>
        <dbReference type="ARBA" id="ARBA00023049"/>
    </source>
</evidence>
<reference evidence="9 10" key="1">
    <citation type="submission" date="2011-04" db="EMBL/GenBank/DDBJ databases">
        <title>The Genome Sequence of Clostridium citroniae WAL-19142.</title>
        <authorList>
            <consortium name="The Broad Institute Genome Sequencing Platform"/>
            <person name="Earl A."/>
            <person name="Ward D."/>
            <person name="Feldgarden M."/>
            <person name="Gevers D."/>
            <person name="Warren Y.A."/>
            <person name="Tyrrell K.L."/>
            <person name="Citron D.M."/>
            <person name="Goldstein E.J."/>
            <person name="Daigneault M."/>
            <person name="Allen-Vercoe E."/>
            <person name="Young S.K."/>
            <person name="Zeng Q."/>
            <person name="Gargeya S."/>
            <person name="Fitzgerald M."/>
            <person name="Haas B."/>
            <person name="Abouelleil A."/>
            <person name="Alvarado L."/>
            <person name="Arachchi H.M."/>
            <person name="Berlin A."/>
            <person name="Brown A."/>
            <person name="Chapman S.B."/>
            <person name="Chen Z."/>
            <person name="Dunbar C."/>
            <person name="Freedman E."/>
            <person name="Gearin G."/>
            <person name="Gellesch M."/>
            <person name="Goldberg J."/>
            <person name="Griggs A."/>
            <person name="Gujja S."/>
            <person name="Heilman E.R."/>
            <person name="Heiman D."/>
            <person name="Howarth C."/>
            <person name="Larson L."/>
            <person name="Lui A."/>
            <person name="MacDonald P.J."/>
            <person name="Mehta T."/>
            <person name="Montmayeur A."/>
            <person name="Murphy C."/>
            <person name="Neiman D."/>
            <person name="Pearson M."/>
            <person name="Priest M."/>
            <person name="Roberts A."/>
            <person name="Saif S."/>
            <person name="Shea T."/>
            <person name="Shenoy N."/>
            <person name="Sisk P."/>
            <person name="Stolte C."/>
            <person name="Sykes S."/>
            <person name="White J."/>
            <person name="Yandava C."/>
            <person name="Wortman J."/>
            <person name="Nusbaum C."/>
            <person name="Birren B."/>
        </authorList>
    </citation>
    <scope>NUCLEOTIDE SEQUENCE [LARGE SCALE GENOMIC DNA]</scope>
    <source>
        <strain evidence="9 10">WAL-19142</strain>
    </source>
</reference>
<dbReference type="EMBL" id="ADLK01000006">
    <property type="protein sequence ID" value="KMW23187.1"/>
    <property type="molecule type" value="Genomic_DNA"/>
</dbReference>
<dbReference type="GO" id="GO:0016805">
    <property type="term" value="F:dipeptidase activity"/>
    <property type="evidence" value="ECO:0007669"/>
    <property type="project" value="UniProtKB-KW"/>
</dbReference>
<comment type="cofactor">
    <cofactor evidence="1">
        <name>Zn(2+)</name>
        <dbReference type="ChEBI" id="CHEBI:29105"/>
    </cofactor>
</comment>
<gene>
    <name evidence="9" type="ORF">HMPREF9470_00978</name>
</gene>
<keyword evidence="4" id="KW-0479">Metal-binding</keyword>
<dbReference type="InterPro" id="IPR050072">
    <property type="entry name" value="Peptidase_M20A"/>
</dbReference>
<sequence>MIEELNKCIESNKEQMVQSLCEIVGIPSKYGRPKEGAPYGEESRRALGFAMDLGRKLGFETVVNVGDRVCYIEYGTGTKVVGVFAHLDIVPEGDGWTYPPFGGEIHNNRVYGRGTVDNKGPFIASLYALYAIKECGLSLGDYRIRIVGGTNEEKGMDDMKYYVSQCGAPDAGFTPDGLFPMSFTERGINYYYMSYGFSERSTSKVRVLELHGGEILNMVPDRAFAKLEVSDAAEADRVMKLVEEYRQTTGRDVTARLEEDRIEITSRGLCAHSCTPFNGKNAIVAILMLLADLGINGSMGAFLKFFAEKIGMTTDGSLLGMKREDECGKLTFSLSKMDVDEKGLTWVANIRYPYTYKDQVTEDFTARVAPEGIVVHEVDAHNTYRFPMDHPLIRTLRGVYEELTGKDSTPSHEGGTYAQVVPGIVPFGSIFPGTPDLCHRPDECIDIDEYVLDAKLFGNAMYALTREDL</sequence>
<comment type="caution">
    <text evidence="9">The sequence shown here is derived from an EMBL/GenBank/DDBJ whole genome shotgun (WGS) entry which is preliminary data.</text>
</comment>
<dbReference type="GO" id="GO:0008777">
    <property type="term" value="F:acetylornithine deacetylase activity"/>
    <property type="evidence" value="ECO:0007669"/>
    <property type="project" value="TreeGrafter"/>
</dbReference>
<protein>
    <recommendedName>
        <fullName evidence="11">Peptidase M20 dimerisation domain-containing protein</fullName>
    </recommendedName>
</protein>
<keyword evidence="6" id="KW-0862">Zinc</keyword>
<evidence type="ECO:0000256" key="1">
    <source>
        <dbReference type="ARBA" id="ARBA00001947"/>
    </source>
</evidence>
<dbReference type="NCBIfam" id="TIGR01887">
    <property type="entry name" value="dipeptidaselike"/>
    <property type="match status" value="1"/>
</dbReference>
<dbReference type="InterPro" id="IPR002933">
    <property type="entry name" value="Peptidase_M20"/>
</dbReference>
<evidence type="ECO:0000256" key="4">
    <source>
        <dbReference type="ARBA" id="ARBA00022723"/>
    </source>
</evidence>
<evidence type="ECO:0000256" key="6">
    <source>
        <dbReference type="ARBA" id="ARBA00022833"/>
    </source>
</evidence>
<dbReference type="OrthoDB" id="9761532at2"/>
<dbReference type="SUPFAM" id="SSF55031">
    <property type="entry name" value="Bacterial exopeptidase dimerisation domain"/>
    <property type="match status" value="1"/>
</dbReference>
<dbReference type="GO" id="GO:0006526">
    <property type="term" value="P:L-arginine biosynthetic process"/>
    <property type="evidence" value="ECO:0007669"/>
    <property type="project" value="TreeGrafter"/>
</dbReference>
<evidence type="ECO:0000313" key="9">
    <source>
        <dbReference type="EMBL" id="KMW23187.1"/>
    </source>
</evidence>
<evidence type="ECO:0000256" key="2">
    <source>
        <dbReference type="ARBA" id="ARBA00006247"/>
    </source>
</evidence>
<dbReference type="AlphaFoldDB" id="A0A0J9CDJ1"/>
<comment type="similarity">
    <text evidence="2">Belongs to the peptidase M20A family.</text>
</comment>
<dbReference type="PANTHER" id="PTHR43808:SF31">
    <property type="entry name" value="N-ACETYL-L-CITRULLINE DEACETYLASE"/>
    <property type="match status" value="1"/>
</dbReference>
<name>A0A0J9CDJ1_9FIRM</name>
<dbReference type="InterPro" id="IPR036264">
    <property type="entry name" value="Bact_exopeptidase_dim_dom"/>
</dbReference>
<dbReference type="Gene3D" id="3.30.70.360">
    <property type="match status" value="2"/>
</dbReference>
<dbReference type="Proteomes" id="UP000037392">
    <property type="component" value="Unassembled WGS sequence"/>
</dbReference>
<dbReference type="InterPro" id="IPR010964">
    <property type="entry name" value="M20A_pepV-rel"/>
</dbReference>
<dbReference type="GO" id="GO:0006508">
    <property type="term" value="P:proteolysis"/>
    <property type="evidence" value="ECO:0007669"/>
    <property type="project" value="UniProtKB-KW"/>
</dbReference>
<proteinExistence type="inferred from homology"/>
<dbReference type="PANTHER" id="PTHR43808">
    <property type="entry name" value="ACETYLORNITHINE DEACETYLASE"/>
    <property type="match status" value="1"/>
</dbReference>
<dbReference type="RefSeq" id="WP_048929342.1">
    <property type="nucleotide sequence ID" value="NZ_KQ235876.1"/>
</dbReference>
<evidence type="ECO:0000256" key="3">
    <source>
        <dbReference type="ARBA" id="ARBA00022670"/>
    </source>
</evidence>
<dbReference type="GeneID" id="93165338"/>
<dbReference type="GO" id="GO:0008237">
    <property type="term" value="F:metallopeptidase activity"/>
    <property type="evidence" value="ECO:0007669"/>
    <property type="project" value="UniProtKB-KW"/>
</dbReference>
<dbReference type="Gene3D" id="3.40.630.10">
    <property type="entry name" value="Zn peptidases"/>
    <property type="match status" value="1"/>
</dbReference>
<keyword evidence="8" id="KW-0482">Metalloprotease</keyword>
<evidence type="ECO:0000313" key="10">
    <source>
        <dbReference type="Proteomes" id="UP000037392"/>
    </source>
</evidence>
<accession>A0A0J9CDJ1</accession>
<organism evidence="9 10">
    <name type="scientific">[Clostridium] citroniae WAL-19142</name>
    <dbReference type="NCBI Taxonomy" id="742734"/>
    <lineage>
        <taxon>Bacteria</taxon>
        <taxon>Bacillati</taxon>
        <taxon>Bacillota</taxon>
        <taxon>Clostridia</taxon>
        <taxon>Lachnospirales</taxon>
        <taxon>Lachnospiraceae</taxon>
        <taxon>Enterocloster</taxon>
    </lineage>
</organism>
<dbReference type="PATRIC" id="fig|742734.4.peg.1038"/>
<keyword evidence="3" id="KW-0645">Protease</keyword>
<evidence type="ECO:0008006" key="11">
    <source>
        <dbReference type="Google" id="ProtNLM"/>
    </source>
</evidence>